<dbReference type="Proteomes" id="UP001334084">
    <property type="component" value="Chromosome 1"/>
</dbReference>
<protein>
    <submittedName>
        <fullName evidence="3">Phosphoinositide phosphatase SAC1 (SAC1)</fullName>
    </submittedName>
</protein>
<dbReference type="PANTHER" id="PTHR45662:SF2">
    <property type="entry name" value="PHOSPHATIDYLINOSITOL-3-PHOSPHATASE SAC1"/>
    <property type="match status" value="1"/>
</dbReference>
<proteinExistence type="predicted"/>
<name>A0AAX4J8F7_9MICR</name>
<dbReference type="GO" id="GO:0046856">
    <property type="term" value="P:phosphatidylinositol dephosphorylation"/>
    <property type="evidence" value="ECO:0007669"/>
    <property type="project" value="TreeGrafter"/>
</dbReference>
<feature type="transmembrane region" description="Helical" evidence="1">
    <location>
        <begin position="466"/>
        <end position="486"/>
    </location>
</feature>
<dbReference type="InterPro" id="IPR002013">
    <property type="entry name" value="SAC_dom"/>
</dbReference>
<keyword evidence="1" id="KW-0812">Transmembrane</keyword>
<dbReference type="EMBL" id="CP142726">
    <property type="protein sequence ID" value="WUR02265.1"/>
    <property type="molecule type" value="Genomic_DNA"/>
</dbReference>
<feature type="transmembrane region" description="Helical" evidence="1">
    <location>
        <begin position="443"/>
        <end position="460"/>
    </location>
</feature>
<dbReference type="AlphaFoldDB" id="A0AAX4J8F7"/>
<keyword evidence="4" id="KW-1185">Reference proteome</keyword>
<keyword evidence="1" id="KW-1133">Transmembrane helix</keyword>
<dbReference type="PANTHER" id="PTHR45662">
    <property type="entry name" value="PHOSPHATIDYLINOSITIDE PHOSPHATASE SAC1"/>
    <property type="match status" value="1"/>
</dbReference>
<dbReference type="Pfam" id="PF02383">
    <property type="entry name" value="Syja_N"/>
    <property type="match status" value="1"/>
</dbReference>
<evidence type="ECO:0000259" key="2">
    <source>
        <dbReference type="PROSITE" id="PS50275"/>
    </source>
</evidence>
<evidence type="ECO:0000313" key="4">
    <source>
        <dbReference type="Proteomes" id="UP001334084"/>
    </source>
</evidence>
<dbReference type="GO" id="GO:0005783">
    <property type="term" value="C:endoplasmic reticulum"/>
    <property type="evidence" value="ECO:0007669"/>
    <property type="project" value="TreeGrafter"/>
</dbReference>
<accession>A0AAX4J8F7</accession>
<feature type="domain" description="SAC" evidence="2">
    <location>
        <begin position="87"/>
        <end position="381"/>
    </location>
</feature>
<organism evidence="3 4">
    <name type="scientific">Vairimorpha necatrix</name>
    <dbReference type="NCBI Taxonomy" id="6039"/>
    <lineage>
        <taxon>Eukaryota</taxon>
        <taxon>Fungi</taxon>
        <taxon>Fungi incertae sedis</taxon>
        <taxon>Microsporidia</taxon>
        <taxon>Nosematidae</taxon>
        <taxon>Vairimorpha</taxon>
    </lineage>
</organism>
<dbReference type="GO" id="GO:0043812">
    <property type="term" value="F:phosphatidylinositol-4-phosphate phosphatase activity"/>
    <property type="evidence" value="ECO:0007669"/>
    <property type="project" value="TreeGrafter"/>
</dbReference>
<dbReference type="RefSeq" id="XP_065328410.1">
    <property type="nucleotide sequence ID" value="XM_065472338.1"/>
</dbReference>
<dbReference type="KEGG" id="vnx:VNE69_01204"/>
<reference evidence="3" key="1">
    <citation type="journal article" date="2024" name="BMC Genomics">
        <title>Functional annotation of a divergent genome using sequence and structure-based similarity.</title>
        <authorList>
            <person name="Svedberg D."/>
            <person name="Winiger R.R."/>
            <person name="Berg A."/>
            <person name="Sharma H."/>
            <person name="Tellgren-Roth C."/>
            <person name="Debrunner-Vossbrinck B.A."/>
            <person name="Vossbrinck C.R."/>
            <person name="Barandun J."/>
        </authorList>
    </citation>
    <scope>NUCLEOTIDE SEQUENCE</scope>
    <source>
        <strain evidence="3">Illinois isolate</strain>
    </source>
</reference>
<sequence>MFKVKILNKKMKISSIKKVHYNVISENIEFFCYGIYGKIDIMDSQYIIFITEVIKNSQNFYSDVFEISKVKIIHLQGPGENSIVKNIKKTLEKSGIYFSYQPLYNNYSMEDNNNSNREDFIFNYVPIENLKKFDKKLKKLTKKCIQGYFNGYKIDNMQLILISRRCWKNCGARYFCRGSNPEGYVSNYVETEQIIKIGMDIVYSYLQIRGSIPLIWSHRVGLAYAPPIVISKNELNKECFIKSIEILQKKYKFFFYINLIKQNGYEGELNKEFKKFQDEKNFMNLDFHNSGIISNKEKFDKFILSVKNVLDKFGEKMNDKYQKGVIRTNCIDCLDRTNLVQYYIGRYNIEKNMKNVFNKIKFHLGDLWYENGNKISLQYAGTPAIKANVIKNTKQDFTGLIRDFYFSIVRYFLNRWRQGDLQDCYDILTGKFYINGHYKKPRYSKYFLVIIMLFISILSFKTSSAYFYIFFLGFTVILLLISKMNYPKTLKKKSRYDIK</sequence>
<dbReference type="PROSITE" id="PS50275">
    <property type="entry name" value="SAC"/>
    <property type="match status" value="1"/>
</dbReference>
<evidence type="ECO:0000256" key="1">
    <source>
        <dbReference type="SAM" id="Phobius"/>
    </source>
</evidence>
<gene>
    <name evidence="3" type="ORF">VNE69_01204</name>
</gene>
<dbReference type="GeneID" id="90540068"/>
<keyword evidence="1" id="KW-0472">Membrane</keyword>
<evidence type="ECO:0000313" key="3">
    <source>
        <dbReference type="EMBL" id="WUR02265.1"/>
    </source>
</evidence>